<comment type="caution">
    <text evidence="2">The sequence shown here is derived from an EMBL/GenBank/DDBJ whole genome shotgun (WGS) entry which is preliminary data.</text>
</comment>
<dbReference type="EMBL" id="WIXE01002257">
    <property type="protein sequence ID" value="KAK5984980.1"/>
    <property type="molecule type" value="Genomic_DNA"/>
</dbReference>
<sequence>AWWGGVAVYNISHCLGVPMDDIVWIRDDAPDDDSTPVPDQPPSENVPSTIAAQNANEEPETFIEIPVTFQPKSTEVRFYNNFNDDSSKNGEREGAVPVEVYQPFSTSNEHPTTNGSQLGPCGLVKLDPIAEELELKPHEVTEKTPERKDIPTKTYDRSVESAPQNAVTNGSSVPAAKPPYIIEDIHKTIEDINQLPPPPELPTGGLAKHVESVIIGEGVVKYVTGSLVLPNGTVLVTDEEEGIILFDTQGNIVNRIKNPAWRKPRSPIYYKEHVLHFQFVQISAIITVAGLSFSGPKWMRDVTVISERLSIAHTDYMYLSVCGEIRDEQPYPYERLQNKIFSALYELTPVGQWTELQYRLSESYTDMLAFAVIGPITQVLVVEGNKHYVLMFSVRDSEVVDRRRIAICERPGALARDEAGRLFVANRASAAIQLVDTVRWAAAKNVALADAIVPHFSASWGLLAIPLKGAIRLHRYSFRFGVNR</sequence>
<evidence type="ECO:0000313" key="2">
    <source>
        <dbReference type="EMBL" id="KAK5984980.1"/>
    </source>
</evidence>
<evidence type="ECO:0000256" key="1">
    <source>
        <dbReference type="SAM" id="MobiDB-lite"/>
    </source>
</evidence>
<feature type="compositionally biased region" description="Polar residues" evidence="1">
    <location>
        <begin position="161"/>
        <end position="172"/>
    </location>
</feature>
<organism evidence="2 3">
    <name type="scientific">Trichostrongylus colubriformis</name>
    <name type="common">Black scour worm</name>
    <dbReference type="NCBI Taxonomy" id="6319"/>
    <lineage>
        <taxon>Eukaryota</taxon>
        <taxon>Metazoa</taxon>
        <taxon>Ecdysozoa</taxon>
        <taxon>Nematoda</taxon>
        <taxon>Chromadorea</taxon>
        <taxon>Rhabditida</taxon>
        <taxon>Rhabditina</taxon>
        <taxon>Rhabditomorpha</taxon>
        <taxon>Strongyloidea</taxon>
        <taxon>Trichostrongylidae</taxon>
        <taxon>Trichostrongylus</taxon>
    </lineage>
</organism>
<dbReference type="AlphaFoldDB" id="A0AAN8G2H5"/>
<feature type="non-terminal residue" evidence="2">
    <location>
        <position position="1"/>
    </location>
</feature>
<name>A0AAN8G2H5_TRICO</name>
<dbReference type="SUPFAM" id="SSF63829">
    <property type="entry name" value="Calcium-dependent phosphotriesterase"/>
    <property type="match status" value="1"/>
</dbReference>
<dbReference type="Proteomes" id="UP001331761">
    <property type="component" value="Unassembled WGS sequence"/>
</dbReference>
<protein>
    <submittedName>
        <fullName evidence="2">Uncharacterized protein</fullName>
    </submittedName>
</protein>
<feature type="region of interest" description="Disordered" evidence="1">
    <location>
        <begin position="26"/>
        <end position="47"/>
    </location>
</feature>
<keyword evidence="3" id="KW-1185">Reference proteome</keyword>
<evidence type="ECO:0000313" key="3">
    <source>
        <dbReference type="Proteomes" id="UP001331761"/>
    </source>
</evidence>
<gene>
    <name evidence="2" type="ORF">GCK32_001876</name>
</gene>
<proteinExistence type="predicted"/>
<accession>A0AAN8G2H5</accession>
<reference evidence="2 3" key="1">
    <citation type="submission" date="2019-10" db="EMBL/GenBank/DDBJ databases">
        <title>Assembly and Annotation for the nematode Trichostrongylus colubriformis.</title>
        <authorList>
            <person name="Martin J."/>
        </authorList>
    </citation>
    <scope>NUCLEOTIDE SEQUENCE [LARGE SCALE GENOMIC DNA]</scope>
    <source>
        <strain evidence="2">G859</strain>
        <tissue evidence="2">Whole worm</tissue>
    </source>
</reference>
<feature type="region of interest" description="Disordered" evidence="1">
    <location>
        <begin position="155"/>
        <end position="174"/>
    </location>
</feature>